<keyword evidence="2" id="KW-1185">Reference proteome</keyword>
<accession>A0A1C5K438</accession>
<proteinExistence type="predicted"/>
<sequence>MAVEAAAEGLLPDVVRVPQTGMHVGASDVPAPAVEHLYGRVGELAGEVVYQYRGMSSVGGELIPDPHAGPAR</sequence>
<dbReference type="Proteomes" id="UP000198221">
    <property type="component" value="Chromosome I"/>
</dbReference>
<dbReference type="EMBL" id="LT607754">
    <property type="protein sequence ID" value="SCG77553.1"/>
    <property type="molecule type" value="Genomic_DNA"/>
</dbReference>
<name>A0A1C5K438_9ACTN</name>
<evidence type="ECO:0000313" key="1">
    <source>
        <dbReference type="EMBL" id="SCG77553.1"/>
    </source>
</evidence>
<reference evidence="2" key="1">
    <citation type="submission" date="2016-06" db="EMBL/GenBank/DDBJ databases">
        <authorList>
            <person name="Varghese N."/>
            <person name="Submissions Spin"/>
        </authorList>
    </citation>
    <scope>NUCLEOTIDE SEQUENCE [LARGE SCALE GENOMIC DNA]</scope>
    <source>
        <strain evidence="2">DSM 43819</strain>
    </source>
</reference>
<dbReference type="AlphaFoldDB" id="A0A1C5K438"/>
<dbReference type="RefSeq" id="WP_089015496.1">
    <property type="nucleotide sequence ID" value="NZ_LT607754.1"/>
</dbReference>
<organism evidence="1 2">
    <name type="scientific">Micromonospora inositola</name>
    <dbReference type="NCBI Taxonomy" id="47865"/>
    <lineage>
        <taxon>Bacteria</taxon>
        <taxon>Bacillati</taxon>
        <taxon>Actinomycetota</taxon>
        <taxon>Actinomycetes</taxon>
        <taxon>Micromonosporales</taxon>
        <taxon>Micromonosporaceae</taxon>
        <taxon>Micromonospora</taxon>
    </lineage>
</organism>
<dbReference type="OrthoDB" id="3390877at2"/>
<gene>
    <name evidence="1" type="ORF">GA0070613_6300</name>
</gene>
<protein>
    <submittedName>
        <fullName evidence="1">Uncharacterized protein</fullName>
    </submittedName>
</protein>
<evidence type="ECO:0000313" key="2">
    <source>
        <dbReference type="Proteomes" id="UP000198221"/>
    </source>
</evidence>